<protein>
    <submittedName>
        <fullName evidence="3">Uncharacterized protein</fullName>
    </submittedName>
</protein>
<evidence type="ECO:0000256" key="2">
    <source>
        <dbReference type="SAM" id="MobiDB-lite"/>
    </source>
</evidence>
<dbReference type="EMBL" id="VSWD01000013">
    <property type="protein sequence ID" value="KAK3085140.1"/>
    <property type="molecule type" value="Genomic_DNA"/>
</dbReference>
<sequence>MAACKFSSMGKPAKCKRNISDVSNTSIEDMSTLMSDLDEIKSKLVTKGDIQTIVTSIVKEMLLEAKNVMQKEMEEFKSQQEEVKSQLNERIDKLEKQNVDLREELARKSKSMREMEINVNQTSKIATKAESKANFNEQYSRKTNINIYGVTEKERENTKLIVCQMLKEVAEVKLEENEIIATHRIPAGKPGLPRPIILKVKNSEIKSRIMKQRSKVKSYGHGLRLADDVTELNIQLLKRLSAHHQIEQAYYFNGYVYGRVKGGSKRLRFGIHTDIDKKIKKGHRQPSLASGYNTNSDSDDE</sequence>
<keyword evidence="4" id="KW-1185">Reference proteome</keyword>
<accession>A0AA88XPM7</accession>
<dbReference type="AlphaFoldDB" id="A0AA88XPM7"/>
<proteinExistence type="predicted"/>
<evidence type="ECO:0000313" key="3">
    <source>
        <dbReference type="EMBL" id="KAK3085140.1"/>
    </source>
</evidence>
<dbReference type="Proteomes" id="UP001186944">
    <property type="component" value="Unassembled WGS sequence"/>
</dbReference>
<dbReference type="InterPro" id="IPR004244">
    <property type="entry name" value="Transposase_22"/>
</dbReference>
<organism evidence="3 4">
    <name type="scientific">Pinctada imbricata</name>
    <name type="common">Atlantic pearl-oyster</name>
    <name type="synonym">Pinctada martensii</name>
    <dbReference type="NCBI Taxonomy" id="66713"/>
    <lineage>
        <taxon>Eukaryota</taxon>
        <taxon>Metazoa</taxon>
        <taxon>Spiralia</taxon>
        <taxon>Lophotrochozoa</taxon>
        <taxon>Mollusca</taxon>
        <taxon>Bivalvia</taxon>
        <taxon>Autobranchia</taxon>
        <taxon>Pteriomorphia</taxon>
        <taxon>Pterioida</taxon>
        <taxon>Pterioidea</taxon>
        <taxon>Pteriidae</taxon>
        <taxon>Pinctada</taxon>
    </lineage>
</organism>
<dbReference type="Gene3D" id="3.30.70.1820">
    <property type="entry name" value="L1 transposable element, RRM domain"/>
    <property type="match status" value="1"/>
</dbReference>
<comment type="caution">
    <text evidence="3">The sequence shown here is derived from an EMBL/GenBank/DDBJ whole genome shotgun (WGS) entry which is preliminary data.</text>
</comment>
<feature type="region of interest" description="Disordered" evidence="2">
    <location>
        <begin position="280"/>
        <end position="301"/>
    </location>
</feature>
<reference evidence="3" key="1">
    <citation type="submission" date="2019-08" db="EMBL/GenBank/DDBJ databases">
        <title>The improved chromosome-level genome for the pearl oyster Pinctada fucata martensii using PacBio sequencing and Hi-C.</title>
        <authorList>
            <person name="Zheng Z."/>
        </authorList>
    </citation>
    <scope>NUCLEOTIDE SEQUENCE</scope>
    <source>
        <strain evidence="3">ZZ-2019</strain>
        <tissue evidence="3">Adductor muscle</tissue>
    </source>
</reference>
<feature type="coiled-coil region" evidence="1">
    <location>
        <begin position="59"/>
        <end position="118"/>
    </location>
</feature>
<feature type="compositionally biased region" description="Polar residues" evidence="2">
    <location>
        <begin position="287"/>
        <end position="301"/>
    </location>
</feature>
<evidence type="ECO:0000256" key="1">
    <source>
        <dbReference type="SAM" id="Coils"/>
    </source>
</evidence>
<gene>
    <name evidence="3" type="ORF">FSP39_024980</name>
</gene>
<name>A0AA88XPM7_PINIB</name>
<keyword evidence="1" id="KW-0175">Coiled coil</keyword>
<dbReference type="PANTHER" id="PTHR11505">
    <property type="entry name" value="L1 TRANSPOSABLE ELEMENT-RELATED"/>
    <property type="match status" value="1"/>
</dbReference>
<evidence type="ECO:0000313" key="4">
    <source>
        <dbReference type="Proteomes" id="UP001186944"/>
    </source>
</evidence>